<feature type="binding site" evidence="12 14">
    <location>
        <position position="209"/>
    </location>
    <ligand>
        <name>ATP</name>
        <dbReference type="ChEBI" id="CHEBI:30616"/>
    </ligand>
</feature>
<dbReference type="InterPro" id="IPR015911">
    <property type="entry name" value="Phosphoglycerate_kinase_CS"/>
</dbReference>
<comment type="subunit">
    <text evidence="4 12">Monomer.</text>
</comment>
<dbReference type="EC" id="2.7.2.3" evidence="5 12"/>
<evidence type="ECO:0000256" key="8">
    <source>
        <dbReference type="ARBA" id="ARBA00022741"/>
    </source>
</evidence>
<dbReference type="UniPathway" id="UPA00109">
    <property type="reaction ID" value="UER00185"/>
</dbReference>
<dbReference type="GO" id="GO:0005524">
    <property type="term" value="F:ATP binding"/>
    <property type="evidence" value="ECO:0007669"/>
    <property type="project" value="UniProtKB-KW"/>
</dbReference>
<dbReference type="GO" id="GO:0043531">
    <property type="term" value="F:ADP binding"/>
    <property type="evidence" value="ECO:0007669"/>
    <property type="project" value="TreeGrafter"/>
</dbReference>
<organism evidence="16 17">
    <name type="scientific">Nocardioides baekrokdamisoli</name>
    <dbReference type="NCBI Taxonomy" id="1804624"/>
    <lineage>
        <taxon>Bacteria</taxon>
        <taxon>Bacillati</taxon>
        <taxon>Actinomycetota</taxon>
        <taxon>Actinomycetes</taxon>
        <taxon>Propionibacteriales</taxon>
        <taxon>Nocardioidaceae</taxon>
        <taxon>Nocardioides</taxon>
    </lineage>
</organism>
<dbReference type="Gene3D" id="3.40.50.1260">
    <property type="entry name" value="Phosphoglycerate kinase, N-terminal domain"/>
    <property type="match status" value="2"/>
</dbReference>
<dbReference type="AlphaFoldDB" id="A0A3G9IIJ9"/>
<comment type="pathway">
    <text evidence="2 12">Carbohydrate degradation; glycolysis; pyruvate from D-glyceraldehyde 3-phosphate: step 2/5.</text>
</comment>
<dbReference type="GO" id="GO:0005829">
    <property type="term" value="C:cytosol"/>
    <property type="evidence" value="ECO:0007669"/>
    <property type="project" value="TreeGrafter"/>
</dbReference>
<feature type="binding site" evidence="12">
    <location>
        <position position="300"/>
    </location>
    <ligand>
        <name>ATP</name>
        <dbReference type="ChEBI" id="CHEBI:30616"/>
    </ligand>
</feature>
<dbReference type="PANTHER" id="PTHR11406:SF23">
    <property type="entry name" value="PHOSPHOGLYCERATE KINASE 1, CHLOROPLASTIC-RELATED"/>
    <property type="match status" value="1"/>
</dbReference>
<keyword evidence="17" id="KW-1185">Reference proteome</keyword>
<accession>A0A3G9IIJ9</accession>
<dbReference type="EMBL" id="AP019307">
    <property type="protein sequence ID" value="BBH15865.1"/>
    <property type="molecule type" value="Genomic_DNA"/>
</dbReference>
<gene>
    <name evidence="12 16" type="primary">pgk</name>
    <name evidence="16" type="ORF">Back2_01520</name>
</gene>
<evidence type="ECO:0000313" key="16">
    <source>
        <dbReference type="EMBL" id="BBH15865.1"/>
    </source>
</evidence>
<dbReference type="PRINTS" id="PR00477">
    <property type="entry name" value="PHGLYCKINASE"/>
</dbReference>
<evidence type="ECO:0000256" key="12">
    <source>
        <dbReference type="HAMAP-Rule" id="MF_00145"/>
    </source>
</evidence>
<dbReference type="GO" id="GO:0006094">
    <property type="term" value="P:gluconeogenesis"/>
    <property type="evidence" value="ECO:0007669"/>
    <property type="project" value="TreeGrafter"/>
</dbReference>
<dbReference type="SUPFAM" id="SSF53748">
    <property type="entry name" value="Phosphoglycerate kinase"/>
    <property type="match status" value="1"/>
</dbReference>
<feature type="binding site" evidence="13">
    <location>
        <position position="159"/>
    </location>
    <ligand>
        <name>(2R)-3-phosphoglycerate</name>
        <dbReference type="ChEBI" id="CHEBI:58272"/>
    </ligand>
</feature>
<comment type="catalytic activity">
    <reaction evidence="1 12 15">
        <text>(2R)-3-phosphoglycerate + ATP = (2R)-3-phospho-glyceroyl phosphate + ADP</text>
        <dbReference type="Rhea" id="RHEA:14801"/>
        <dbReference type="ChEBI" id="CHEBI:30616"/>
        <dbReference type="ChEBI" id="CHEBI:57604"/>
        <dbReference type="ChEBI" id="CHEBI:58272"/>
        <dbReference type="ChEBI" id="CHEBI:456216"/>
        <dbReference type="EC" id="2.7.2.3"/>
    </reaction>
</comment>
<proteinExistence type="inferred from homology"/>
<feature type="binding site" evidence="13">
    <location>
        <position position="40"/>
    </location>
    <ligand>
        <name>(2R)-3-phosphoglycerate</name>
        <dbReference type="ChEBI" id="CHEBI:58272"/>
    </ligand>
</feature>
<keyword evidence="9 12" id="KW-0418">Kinase</keyword>
<dbReference type="FunFam" id="3.40.50.1260:FF:000003">
    <property type="entry name" value="Phosphoglycerate kinase"/>
    <property type="match status" value="1"/>
</dbReference>
<evidence type="ECO:0000256" key="1">
    <source>
        <dbReference type="ARBA" id="ARBA00000642"/>
    </source>
</evidence>
<evidence type="ECO:0000256" key="9">
    <source>
        <dbReference type="ARBA" id="ARBA00022777"/>
    </source>
</evidence>
<comment type="subcellular location">
    <subcellularLocation>
        <location evidence="12">Cytoplasm</location>
    </subcellularLocation>
</comment>
<evidence type="ECO:0000256" key="2">
    <source>
        <dbReference type="ARBA" id="ARBA00004838"/>
    </source>
</evidence>
<keyword evidence="10 12" id="KW-0067">ATP-binding</keyword>
<keyword evidence="8 12" id="KW-0547">Nucleotide-binding</keyword>
<dbReference type="PANTHER" id="PTHR11406">
    <property type="entry name" value="PHOSPHOGLYCERATE KINASE"/>
    <property type="match status" value="1"/>
</dbReference>
<keyword evidence="11 12" id="KW-0324">Glycolysis</keyword>
<evidence type="ECO:0000256" key="11">
    <source>
        <dbReference type="ARBA" id="ARBA00023152"/>
    </source>
</evidence>
<dbReference type="RefSeq" id="WP_125565839.1">
    <property type="nucleotide sequence ID" value="NZ_AP019307.1"/>
</dbReference>
<evidence type="ECO:0000256" key="15">
    <source>
        <dbReference type="RuleBase" id="RU000532"/>
    </source>
</evidence>
<dbReference type="InterPro" id="IPR015824">
    <property type="entry name" value="Phosphoglycerate_kinase_N"/>
</dbReference>
<evidence type="ECO:0000256" key="5">
    <source>
        <dbReference type="ARBA" id="ARBA00013061"/>
    </source>
</evidence>
<evidence type="ECO:0000256" key="10">
    <source>
        <dbReference type="ARBA" id="ARBA00022840"/>
    </source>
</evidence>
<evidence type="ECO:0000256" key="13">
    <source>
        <dbReference type="PIRSR" id="PIRSR000724-1"/>
    </source>
</evidence>
<feature type="binding site" evidence="12 14">
    <location>
        <begin position="357"/>
        <end position="360"/>
    </location>
    <ligand>
        <name>ATP</name>
        <dbReference type="ChEBI" id="CHEBI:30616"/>
    </ligand>
</feature>
<feature type="binding site" evidence="12 13">
    <location>
        <begin position="25"/>
        <end position="27"/>
    </location>
    <ligand>
        <name>substrate</name>
    </ligand>
</feature>
<dbReference type="CDD" id="cd00318">
    <property type="entry name" value="Phosphoglycerate_kinase"/>
    <property type="match status" value="1"/>
</dbReference>
<dbReference type="KEGG" id="nbe:Back2_01520"/>
<evidence type="ECO:0000313" key="17">
    <source>
        <dbReference type="Proteomes" id="UP000271573"/>
    </source>
</evidence>
<dbReference type="InterPro" id="IPR001576">
    <property type="entry name" value="Phosphoglycerate_kinase"/>
</dbReference>
<comment type="similarity">
    <text evidence="3 12 15">Belongs to the phosphoglycerate kinase family.</text>
</comment>
<sequence length="401" mass="40984">MGSHAALAPEFLDSVAGKRVLVRSDLNVPLKDGQITDDGRIRASVPTIQALAAAGARVVVTAHLGRPDGAPDPAYSLAPVAKRLGELLGADVAFATDTVGPSAQAVVAGLADGQVAVVENVRFNAGETSKDDAVRGAFAAELARLADAYVSDGFGVVHRKQASVYDIATILPHAMGSLVATEVDVLKRLTENPARPYVVALGGSKVSDKLGVIDNLLEKADKLIIGGGMLFTFLKAQGYEIGASLLEEDQIPTVLDYLDRAKASGVEILLPTDIVVADSFGDAASARVVPATEIPAGTLGLDIGPESGKAFAAALADAKTVFWNGPMGVFEIAAFAEGTRAVAEALTKVDGLSVVGGGDSAAAVRTLGFSDDQFGHISTGGGASLEYLEGKTLPGITVLEA</sequence>
<dbReference type="PROSITE" id="PS00111">
    <property type="entry name" value="PGLYCERATE_KINASE"/>
    <property type="match status" value="1"/>
</dbReference>
<dbReference type="PIRSF" id="PIRSF000724">
    <property type="entry name" value="Pgk"/>
    <property type="match status" value="1"/>
</dbReference>
<name>A0A3G9IIJ9_9ACTN</name>
<dbReference type="Pfam" id="PF00162">
    <property type="entry name" value="PGK"/>
    <property type="match status" value="1"/>
</dbReference>
<dbReference type="FunFam" id="3.40.50.1260:FF:000006">
    <property type="entry name" value="Phosphoglycerate kinase"/>
    <property type="match status" value="1"/>
</dbReference>
<evidence type="ECO:0000256" key="14">
    <source>
        <dbReference type="PIRSR" id="PIRSR000724-2"/>
    </source>
</evidence>
<evidence type="ECO:0000256" key="7">
    <source>
        <dbReference type="ARBA" id="ARBA00022679"/>
    </source>
</evidence>
<keyword evidence="7 12" id="KW-0808">Transferase</keyword>
<reference evidence="16 17" key="1">
    <citation type="submission" date="2018-11" db="EMBL/GenBank/DDBJ databases">
        <title>Complete genome sequence of Nocardioides baekrokdamisoli strain KCTC 39748.</title>
        <authorList>
            <person name="Kang S.W."/>
            <person name="Lee K.C."/>
            <person name="Kim K.K."/>
            <person name="Kim J.S."/>
            <person name="Kim D.S."/>
            <person name="Ko S.H."/>
            <person name="Yang S.H."/>
            <person name="Shin Y.K."/>
            <person name="Lee J.S."/>
        </authorList>
    </citation>
    <scope>NUCLEOTIDE SEQUENCE [LARGE SCALE GENOMIC DNA]</scope>
    <source>
        <strain evidence="16 17">KCTC 39748</strain>
    </source>
</reference>
<evidence type="ECO:0000256" key="4">
    <source>
        <dbReference type="ARBA" id="ARBA00011245"/>
    </source>
</evidence>
<protein>
    <recommendedName>
        <fullName evidence="6 12">Phosphoglycerate kinase</fullName>
        <ecNumber evidence="5 12">2.7.2.3</ecNumber>
    </recommendedName>
</protein>
<dbReference type="GO" id="GO:0004618">
    <property type="term" value="F:phosphoglycerate kinase activity"/>
    <property type="evidence" value="ECO:0007669"/>
    <property type="project" value="UniProtKB-UniRule"/>
</dbReference>
<keyword evidence="12" id="KW-0963">Cytoplasm</keyword>
<dbReference type="HAMAP" id="MF_00145">
    <property type="entry name" value="Phosphoglyc_kinase"/>
    <property type="match status" value="1"/>
</dbReference>
<feature type="binding site" evidence="12">
    <location>
        <position position="122"/>
    </location>
    <ligand>
        <name>substrate</name>
    </ligand>
</feature>
<dbReference type="InterPro" id="IPR036043">
    <property type="entry name" value="Phosphoglycerate_kinase_sf"/>
</dbReference>
<dbReference type="Proteomes" id="UP000271573">
    <property type="component" value="Chromosome"/>
</dbReference>
<dbReference type="OrthoDB" id="9808460at2"/>
<evidence type="ECO:0000256" key="3">
    <source>
        <dbReference type="ARBA" id="ARBA00008982"/>
    </source>
</evidence>
<feature type="binding site" evidence="13">
    <location>
        <position position="122"/>
    </location>
    <ligand>
        <name>(2R)-3-phosphoglycerate</name>
        <dbReference type="ChEBI" id="CHEBI:58272"/>
    </ligand>
</feature>
<feature type="binding site" evidence="12">
    <location>
        <position position="40"/>
    </location>
    <ligand>
        <name>substrate</name>
    </ligand>
</feature>
<feature type="binding site" evidence="12 14">
    <location>
        <position position="331"/>
    </location>
    <ligand>
        <name>ATP</name>
        <dbReference type="ChEBI" id="CHEBI:30616"/>
    </ligand>
</feature>
<dbReference type="GO" id="GO:0006096">
    <property type="term" value="P:glycolytic process"/>
    <property type="evidence" value="ECO:0007669"/>
    <property type="project" value="UniProtKB-UniRule"/>
</dbReference>
<feature type="binding site" evidence="12">
    <location>
        <position position="159"/>
    </location>
    <ligand>
        <name>substrate</name>
    </ligand>
</feature>
<feature type="binding site" evidence="12 13">
    <location>
        <begin position="63"/>
        <end position="66"/>
    </location>
    <ligand>
        <name>substrate</name>
    </ligand>
</feature>
<evidence type="ECO:0000256" key="6">
    <source>
        <dbReference type="ARBA" id="ARBA00016471"/>
    </source>
</evidence>